<reference evidence="16" key="1">
    <citation type="submission" date="2018-07" db="EMBL/GenBank/DDBJ databases">
        <title>Complete genome sequence of Sphingomonas bisphenolicum strain AO1, a bisphenol A degradative bacterium isolated from Japanese farm field.</title>
        <authorList>
            <person name="Murakami M."/>
            <person name="Koh M."/>
            <person name="Koba S."/>
            <person name="Matsumura Y."/>
        </authorList>
    </citation>
    <scope>NUCLEOTIDE SEQUENCE</scope>
    <source>
        <strain evidence="16">AO1</strain>
    </source>
</reference>
<sequence length="769" mass="82679">MFLYTACLAGAVPATAYAQGGDNDAGASEIVVTAQRREQRLQDVPLSVSVVSGEAMQRAGLTSLEDVGARLPAVRIAQAVLADLINVRGVGSGNNPGFEQSVATFVDGVYRARSRSTRAALFDIDRLEVLKGPQTTFFGANAIAGAFNISTRKPGRSFSYNGLTSYDFVTDEHIVEGGLTVPLSETLSLRAAARVMGGKGYVETPTGRGPNNDTLQGRLSIRWEPVSALTSDLRIEGSRSRTKNAFPFEIIGCPPPTPFPLLATSTCARALAANGGSVDDKLNFHSSSPYSFANYDFGEAAWTNALDLAGATLTSTTSYFEHKYTGRLQYAPLTFISPVQPGLDGFPAQSIEKYHQFSQELRFQSAGGGTLEYMFGGYYSRSKIDYASYFGFFFSPFGAIPAAAALGTNASTPLTGELANLQRDDTLSAFASATIRPIENLRINLGARYSSIRKRANRVSGTGTSVNADPATYQPFGTDLQAVFFRILGSEGGQYARPRRRDSDFMPSIGLQYDLTPSLMAYASYTKGFKAGGYAYTSRTNDFEPETVNAYEVGIKGTLLDRRLTFAADLFRMDYNNLQESTVVFINGSPVSLVQNAAQSRSQGAEFNATLRLSRALSLSTDLTYLDSAYKNYPAGACTLIGVATGCQSQNLSGKRRAFSPKYSGNVALNVTLPVGDNEVRLSPSVYFTTAYYQSATADPLLAQDGYAKVDLRLAFGPSDKSWEVALIGKNLTDKTTAGFRQGITGTNGTILAMPEPPRTVGIQFTLTH</sequence>
<keyword evidence="6" id="KW-0408">Iron</keyword>
<evidence type="ECO:0000256" key="5">
    <source>
        <dbReference type="ARBA" id="ARBA00022692"/>
    </source>
</evidence>
<evidence type="ECO:0000256" key="3">
    <source>
        <dbReference type="ARBA" id="ARBA00022452"/>
    </source>
</evidence>
<dbReference type="InterPro" id="IPR012910">
    <property type="entry name" value="Plug_dom"/>
</dbReference>
<evidence type="ECO:0000256" key="2">
    <source>
        <dbReference type="ARBA" id="ARBA00022448"/>
    </source>
</evidence>
<evidence type="ECO:0000256" key="7">
    <source>
        <dbReference type="ARBA" id="ARBA00023065"/>
    </source>
</evidence>
<keyword evidence="10 11" id="KW-0998">Cell outer membrane</keyword>
<evidence type="ECO:0000259" key="14">
    <source>
        <dbReference type="Pfam" id="PF00593"/>
    </source>
</evidence>
<organism evidence="16 17">
    <name type="scientific">Sphingomonas bisphenolicum</name>
    <dbReference type="NCBI Taxonomy" id="296544"/>
    <lineage>
        <taxon>Bacteria</taxon>
        <taxon>Pseudomonadati</taxon>
        <taxon>Pseudomonadota</taxon>
        <taxon>Alphaproteobacteria</taxon>
        <taxon>Sphingomonadales</taxon>
        <taxon>Sphingomonadaceae</taxon>
        <taxon>Sphingomonas</taxon>
    </lineage>
</organism>
<dbReference type="Pfam" id="PF07715">
    <property type="entry name" value="Plug"/>
    <property type="match status" value="1"/>
</dbReference>
<dbReference type="InterPro" id="IPR036942">
    <property type="entry name" value="Beta-barrel_TonB_sf"/>
</dbReference>
<dbReference type="Pfam" id="PF00593">
    <property type="entry name" value="TonB_dep_Rec_b-barrel"/>
    <property type="match status" value="1"/>
</dbReference>
<dbReference type="PANTHER" id="PTHR32552:SF81">
    <property type="entry name" value="TONB-DEPENDENT OUTER MEMBRANE RECEPTOR"/>
    <property type="match status" value="1"/>
</dbReference>
<gene>
    <name evidence="16" type="ORF">SBA_ch2_5620</name>
</gene>
<proteinExistence type="inferred from homology"/>
<dbReference type="PROSITE" id="PS52016">
    <property type="entry name" value="TONB_DEPENDENT_REC_3"/>
    <property type="match status" value="1"/>
</dbReference>
<evidence type="ECO:0000256" key="1">
    <source>
        <dbReference type="ARBA" id="ARBA00004571"/>
    </source>
</evidence>
<feature type="chain" id="PRO_5046728850" evidence="13">
    <location>
        <begin position="19"/>
        <end position="769"/>
    </location>
</feature>
<dbReference type="CDD" id="cd01347">
    <property type="entry name" value="ligand_gated_channel"/>
    <property type="match status" value="1"/>
</dbReference>
<evidence type="ECO:0000256" key="4">
    <source>
        <dbReference type="ARBA" id="ARBA00022496"/>
    </source>
</evidence>
<evidence type="ECO:0000256" key="9">
    <source>
        <dbReference type="ARBA" id="ARBA00023136"/>
    </source>
</evidence>
<dbReference type="Gene3D" id="2.40.170.20">
    <property type="entry name" value="TonB-dependent receptor, beta-barrel domain"/>
    <property type="match status" value="1"/>
</dbReference>
<comment type="subcellular location">
    <subcellularLocation>
        <location evidence="1 11">Cell outer membrane</location>
        <topology evidence="1 11">Multi-pass membrane protein</topology>
    </subcellularLocation>
</comment>
<feature type="domain" description="TonB-dependent receptor-like beta-barrel" evidence="14">
    <location>
        <begin position="295"/>
        <end position="732"/>
    </location>
</feature>
<accession>A0ABM7G478</accession>
<evidence type="ECO:0000256" key="8">
    <source>
        <dbReference type="ARBA" id="ARBA00023077"/>
    </source>
</evidence>
<keyword evidence="16" id="KW-0675">Receptor</keyword>
<keyword evidence="2 11" id="KW-0813">Transport</keyword>
<keyword evidence="7" id="KW-0406">Ion transport</keyword>
<keyword evidence="17" id="KW-1185">Reference proteome</keyword>
<keyword evidence="3 11" id="KW-1134">Transmembrane beta strand</keyword>
<name>A0ABM7G478_9SPHN</name>
<evidence type="ECO:0000256" key="12">
    <source>
        <dbReference type="RuleBase" id="RU003357"/>
    </source>
</evidence>
<feature type="signal peptide" evidence="13">
    <location>
        <begin position="1"/>
        <end position="18"/>
    </location>
</feature>
<dbReference type="InterPro" id="IPR039426">
    <property type="entry name" value="TonB-dep_rcpt-like"/>
</dbReference>
<dbReference type="Proteomes" id="UP001059971">
    <property type="component" value="Chromosome 2"/>
</dbReference>
<keyword evidence="13" id="KW-0732">Signal</keyword>
<evidence type="ECO:0000313" key="17">
    <source>
        <dbReference type="Proteomes" id="UP001059971"/>
    </source>
</evidence>
<dbReference type="PANTHER" id="PTHR32552">
    <property type="entry name" value="FERRICHROME IRON RECEPTOR-RELATED"/>
    <property type="match status" value="1"/>
</dbReference>
<comment type="similarity">
    <text evidence="11 12">Belongs to the TonB-dependent receptor family.</text>
</comment>
<dbReference type="InterPro" id="IPR000531">
    <property type="entry name" value="Beta-barrel_TonB"/>
</dbReference>
<dbReference type="EMBL" id="AP018818">
    <property type="protein sequence ID" value="BBF72029.1"/>
    <property type="molecule type" value="Genomic_DNA"/>
</dbReference>
<protein>
    <submittedName>
        <fullName evidence="16">TonB-dependent receptor</fullName>
    </submittedName>
</protein>
<evidence type="ECO:0000256" key="13">
    <source>
        <dbReference type="SAM" id="SignalP"/>
    </source>
</evidence>
<keyword evidence="9 11" id="KW-0472">Membrane</keyword>
<keyword evidence="8 12" id="KW-0798">TonB box</keyword>
<evidence type="ECO:0000256" key="6">
    <source>
        <dbReference type="ARBA" id="ARBA00023004"/>
    </source>
</evidence>
<keyword evidence="4" id="KW-0410">Iron transport</keyword>
<feature type="domain" description="TonB-dependent receptor plug" evidence="15">
    <location>
        <begin position="41"/>
        <end position="146"/>
    </location>
</feature>
<dbReference type="SUPFAM" id="SSF56935">
    <property type="entry name" value="Porins"/>
    <property type="match status" value="1"/>
</dbReference>
<keyword evidence="5 11" id="KW-0812">Transmembrane</keyword>
<evidence type="ECO:0000256" key="10">
    <source>
        <dbReference type="ARBA" id="ARBA00023237"/>
    </source>
</evidence>
<evidence type="ECO:0000259" key="15">
    <source>
        <dbReference type="Pfam" id="PF07715"/>
    </source>
</evidence>
<evidence type="ECO:0000313" key="16">
    <source>
        <dbReference type="EMBL" id="BBF72029.1"/>
    </source>
</evidence>
<evidence type="ECO:0000256" key="11">
    <source>
        <dbReference type="PROSITE-ProRule" id="PRU01360"/>
    </source>
</evidence>